<keyword evidence="1" id="KW-0472">Membrane</keyword>
<dbReference type="GO" id="GO:0016020">
    <property type="term" value="C:membrane"/>
    <property type="evidence" value="ECO:0007669"/>
    <property type="project" value="InterPro"/>
</dbReference>
<evidence type="ECO:0000256" key="1">
    <source>
        <dbReference type="SAM" id="Phobius"/>
    </source>
</evidence>
<keyword evidence="1" id="KW-1133">Transmembrane helix</keyword>
<feature type="domain" description="Signal transduction histidine kinase internal region" evidence="2">
    <location>
        <begin position="751"/>
        <end position="829"/>
    </location>
</feature>
<dbReference type="InterPro" id="IPR036890">
    <property type="entry name" value="HATPase_C_sf"/>
</dbReference>
<dbReference type="PANTHER" id="PTHR34220">
    <property type="entry name" value="SENSOR HISTIDINE KINASE YPDA"/>
    <property type="match status" value="1"/>
</dbReference>
<dbReference type="AlphaFoldDB" id="A0A840KKW4"/>
<organism evidence="3 4">
    <name type="scientific">Chryseobacterium defluvii</name>
    <dbReference type="NCBI Taxonomy" id="160396"/>
    <lineage>
        <taxon>Bacteria</taxon>
        <taxon>Pseudomonadati</taxon>
        <taxon>Bacteroidota</taxon>
        <taxon>Flavobacteriia</taxon>
        <taxon>Flavobacteriales</taxon>
        <taxon>Weeksellaceae</taxon>
        <taxon>Chryseobacterium group</taxon>
        <taxon>Chryseobacterium</taxon>
    </lineage>
</organism>
<dbReference type="InterPro" id="IPR010559">
    <property type="entry name" value="Sig_transdc_His_kin_internal"/>
</dbReference>
<dbReference type="Gene3D" id="3.30.565.10">
    <property type="entry name" value="Histidine kinase-like ATPase, C-terminal domain"/>
    <property type="match status" value="1"/>
</dbReference>
<proteinExistence type="predicted"/>
<dbReference type="SUPFAM" id="SSF55874">
    <property type="entry name" value="ATPase domain of HSP90 chaperone/DNA topoisomerase II/histidine kinase"/>
    <property type="match status" value="1"/>
</dbReference>
<dbReference type="InterPro" id="IPR011047">
    <property type="entry name" value="Quinoprotein_ADH-like_sf"/>
</dbReference>
<evidence type="ECO:0000313" key="4">
    <source>
        <dbReference type="Proteomes" id="UP000592180"/>
    </source>
</evidence>
<dbReference type="Pfam" id="PF07494">
    <property type="entry name" value="Reg_prop"/>
    <property type="match status" value="2"/>
</dbReference>
<dbReference type="InterPro" id="IPR013783">
    <property type="entry name" value="Ig-like_fold"/>
</dbReference>
<dbReference type="InterPro" id="IPR011110">
    <property type="entry name" value="Reg_prop"/>
</dbReference>
<keyword evidence="1" id="KW-0812">Transmembrane</keyword>
<dbReference type="Pfam" id="PF06580">
    <property type="entry name" value="His_kinase"/>
    <property type="match status" value="1"/>
</dbReference>
<accession>A0A840KKW4</accession>
<dbReference type="EMBL" id="JACHLE010000004">
    <property type="protein sequence ID" value="MBB4807512.1"/>
    <property type="molecule type" value="Genomic_DNA"/>
</dbReference>
<sequence length="958" mass="111745">MKNIFHFFFVCVVHFCFGQNPYFHTIDKASGLPSHSVYDIFQDHEGFMWFATNKGICKYDGSKFISYTSDQQSSVAGSTISEDRYGRIWYCNFDGYLYYVENGKLRTFNQPETIGYFKYGIIQDDLYLIQKNKLLIYDLKTLKGAASHKIEGEKVYFTFSDDSHFYVLSDYLYVFSGKKLYSKYNVPEDLKKNYRSAIIQKSEQGLIIVSKERKFYYLFTNGKFTEKKFPSEISFIQNVSFVDGKNWISSTKGIYRLDTSKKNEPIVHYFPDHNISSIYKDRQGNYWVSTINQGLLLIEDFHSKFFSIPSKPVLLEVSGNQLMISSEKDELILYSLKDNHFQKVYAGNSNHSIYQMLADDDLKNIFFTSSSFKILKNFNKVQTDASTAVKEIRKIDHKYYSFAASGICGIFRMDNSGPSIWDGIYRSLETPDVQFSEIGFLKYCNGKSTAYNPYNQNIYYATNVGLFSRTLKGQKELFFENKRLYISKLAGYKDHVFALSTNGKIYTLSRDNTIRNFQVPDEIKEESVYKIKVIGNSLFLFGENTLFEYDLINKSFRKTLANTNNLDVSDVALHNGQVIFATSKGLLITERKTTERTVIPKFIINRILVNNKVPDKNELKNLDNSQNTIEILFSVLSYVPSQKPEVFYRINDHKWKLFEEENRSLILNSLSPGNYKIDFRTKTGSHFSDIYPVKFTISKPFWLKAGFIIPVILLFFIFFYLLFRFRINKIRKQNQLLLDRVSLEKNLNQSKLKAIKSQMNPHFFYNALNTIQAYVLSNEKKLAINYLSKFSLLTRTILEMSEKEWVTLSEEIRTTELYLEIEKARFNNDFEYEIFVDENIDTDNQKIPSMLLQPFVENAVKHGLLHKKNEKKLLIHFQREERNIEIRIDDNGIGRKKSRELNLIKTKKHKSFATDAVQQRIDLLNLNNKNMIRLSYTDKINDAGNATGTTVIIKIPLE</sequence>
<dbReference type="SUPFAM" id="SSF50998">
    <property type="entry name" value="Quinoprotein alcohol dehydrogenase-like"/>
    <property type="match status" value="1"/>
</dbReference>
<dbReference type="GO" id="GO:0000155">
    <property type="term" value="F:phosphorelay sensor kinase activity"/>
    <property type="evidence" value="ECO:0007669"/>
    <property type="project" value="InterPro"/>
</dbReference>
<gene>
    <name evidence="3" type="ORF">HNP38_002818</name>
</gene>
<evidence type="ECO:0000313" key="3">
    <source>
        <dbReference type="EMBL" id="MBB4807512.1"/>
    </source>
</evidence>
<dbReference type="InterPro" id="IPR015943">
    <property type="entry name" value="WD40/YVTN_repeat-like_dom_sf"/>
</dbReference>
<evidence type="ECO:0000259" key="2">
    <source>
        <dbReference type="Pfam" id="PF06580"/>
    </source>
</evidence>
<name>A0A840KKW4_9FLAO</name>
<keyword evidence="4" id="KW-1185">Reference proteome</keyword>
<dbReference type="InterPro" id="IPR050640">
    <property type="entry name" value="Bact_2-comp_sensor_kinase"/>
</dbReference>
<comment type="caution">
    <text evidence="3">The sequence shown here is derived from an EMBL/GenBank/DDBJ whole genome shotgun (WGS) entry which is preliminary data.</text>
</comment>
<dbReference type="PANTHER" id="PTHR34220:SF7">
    <property type="entry name" value="SENSOR HISTIDINE KINASE YPDA"/>
    <property type="match status" value="1"/>
</dbReference>
<reference evidence="3 4" key="1">
    <citation type="submission" date="2020-08" db="EMBL/GenBank/DDBJ databases">
        <title>Functional genomics of gut bacteria from endangered species of beetles.</title>
        <authorList>
            <person name="Carlos-Shanley C."/>
        </authorList>
    </citation>
    <scope>NUCLEOTIDE SEQUENCE [LARGE SCALE GENOMIC DNA]</scope>
    <source>
        <strain evidence="3 4">S00151</strain>
    </source>
</reference>
<dbReference type="Gene3D" id="2.130.10.10">
    <property type="entry name" value="YVTN repeat-like/Quinoprotein amine dehydrogenase"/>
    <property type="match status" value="2"/>
</dbReference>
<feature type="transmembrane region" description="Helical" evidence="1">
    <location>
        <begin position="701"/>
        <end position="723"/>
    </location>
</feature>
<dbReference type="Gene3D" id="2.60.40.10">
    <property type="entry name" value="Immunoglobulins"/>
    <property type="match status" value="1"/>
</dbReference>
<dbReference type="RefSeq" id="WP_184190486.1">
    <property type="nucleotide sequence ID" value="NZ_JACHLE010000004.1"/>
</dbReference>
<dbReference type="Proteomes" id="UP000592180">
    <property type="component" value="Unassembled WGS sequence"/>
</dbReference>
<protein>
    <recommendedName>
        <fullName evidence="2">Signal transduction histidine kinase internal region domain-containing protein</fullName>
    </recommendedName>
</protein>